<gene>
    <name evidence="2" type="ORF">EKE94_04305</name>
</gene>
<accession>A0A438AMI3</accession>
<dbReference type="AlphaFoldDB" id="A0A438AMI3"/>
<reference evidence="2 3" key="1">
    <citation type="submission" date="2018-11" db="EMBL/GenBank/DDBJ databases">
        <title>Mesobaculum littorinae gen. nov., sp. nov., isolated from Littorina scabra that represents a novel genus of the order Rhodobacteraceae.</title>
        <authorList>
            <person name="Li F."/>
        </authorList>
    </citation>
    <scope>NUCLEOTIDE SEQUENCE [LARGE SCALE GENOMIC DNA]</scope>
    <source>
        <strain evidence="2 3">M0103</strain>
    </source>
</reference>
<keyword evidence="3" id="KW-1185">Reference proteome</keyword>
<name>A0A438AMI3_9RHOB</name>
<dbReference type="RefSeq" id="WP_127905335.1">
    <property type="nucleotide sequence ID" value="NZ_RQXX01000001.1"/>
</dbReference>
<sequence length="256" mass="28190">MSGSIRQVRGSAAQQAHWIASAILTLAAIALVSACIAAAAGLLPWLTLPLTFGEVTYPQAGLFVQLGVTALIFLLACSMPSGLRVLRLEQSHRDFSICMSDVAEAYRICHAADREGAFTLKGEFDAVRERIRFMRSHPDLGGLEPQILEAAAQMSTTSQELADRYSDEKIDRARTFLRQRQEEIETFRDRIVEATAQCHELRRWVDHVEVEESIMESQLGQLEEQLGDTLAKLGFVRSAGTPNVVPMKSGMATAAE</sequence>
<evidence type="ECO:0000313" key="3">
    <source>
        <dbReference type="Proteomes" id="UP000285908"/>
    </source>
</evidence>
<organism evidence="2 3">
    <name type="scientific">Mesobaculum littorinae</name>
    <dbReference type="NCBI Taxonomy" id="2486419"/>
    <lineage>
        <taxon>Bacteria</taxon>
        <taxon>Pseudomonadati</taxon>
        <taxon>Pseudomonadota</taxon>
        <taxon>Alphaproteobacteria</taxon>
        <taxon>Rhodobacterales</taxon>
        <taxon>Roseobacteraceae</taxon>
        <taxon>Mesobaculum</taxon>
    </lineage>
</organism>
<keyword evidence="1" id="KW-0472">Membrane</keyword>
<dbReference type="PROSITE" id="PS51257">
    <property type="entry name" value="PROKAR_LIPOPROTEIN"/>
    <property type="match status" value="1"/>
</dbReference>
<evidence type="ECO:0000313" key="2">
    <source>
        <dbReference type="EMBL" id="RVV99892.1"/>
    </source>
</evidence>
<feature type="transmembrane region" description="Helical" evidence="1">
    <location>
        <begin position="21"/>
        <end position="42"/>
    </location>
</feature>
<dbReference type="EMBL" id="RQXX01000001">
    <property type="protein sequence ID" value="RVV99892.1"/>
    <property type="molecule type" value="Genomic_DNA"/>
</dbReference>
<comment type="caution">
    <text evidence="2">The sequence shown here is derived from an EMBL/GenBank/DDBJ whole genome shotgun (WGS) entry which is preliminary data.</text>
</comment>
<dbReference type="OrthoDB" id="7863443at2"/>
<feature type="transmembrane region" description="Helical" evidence="1">
    <location>
        <begin position="62"/>
        <end position="83"/>
    </location>
</feature>
<evidence type="ECO:0000256" key="1">
    <source>
        <dbReference type="SAM" id="Phobius"/>
    </source>
</evidence>
<dbReference type="Proteomes" id="UP000285908">
    <property type="component" value="Unassembled WGS sequence"/>
</dbReference>
<protein>
    <submittedName>
        <fullName evidence="2">DNA repair protein</fullName>
    </submittedName>
</protein>
<keyword evidence="1" id="KW-0812">Transmembrane</keyword>
<keyword evidence="1" id="KW-1133">Transmembrane helix</keyword>
<proteinExistence type="predicted"/>